<organism evidence="1 2">
    <name type="scientific">Halpernia frigidisoli</name>
    <dbReference type="NCBI Taxonomy" id="1125876"/>
    <lineage>
        <taxon>Bacteria</taxon>
        <taxon>Pseudomonadati</taxon>
        <taxon>Bacteroidota</taxon>
        <taxon>Flavobacteriia</taxon>
        <taxon>Flavobacteriales</taxon>
        <taxon>Weeksellaceae</taxon>
        <taxon>Chryseobacterium group</taxon>
        <taxon>Halpernia</taxon>
    </lineage>
</organism>
<keyword evidence="2" id="KW-1185">Reference proteome</keyword>
<protein>
    <submittedName>
        <fullName evidence="1">Uncharacterized protein</fullName>
    </submittedName>
</protein>
<gene>
    <name evidence="1" type="ORF">SAMN05443292_2209</name>
</gene>
<evidence type="ECO:0000313" key="1">
    <source>
        <dbReference type="EMBL" id="SFI35140.1"/>
    </source>
</evidence>
<sequence>MKNYYVNKNAQSNGYHEVHEETCTRLPDVNNREYLGTFYNCKDAVDAAKKKYSKSDGCYYCSSNCNKY</sequence>
<dbReference type="OrthoDB" id="47198at2"/>
<proteinExistence type="predicted"/>
<dbReference type="Proteomes" id="UP000198931">
    <property type="component" value="Unassembled WGS sequence"/>
</dbReference>
<evidence type="ECO:0000313" key="2">
    <source>
        <dbReference type="Proteomes" id="UP000198931"/>
    </source>
</evidence>
<name>A0A1I3HI06_9FLAO</name>
<reference evidence="1 2" key="1">
    <citation type="submission" date="2016-10" db="EMBL/GenBank/DDBJ databases">
        <authorList>
            <person name="de Groot N.N."/>
        </authorList>
    </citation>
    <scope>NUCLEOTIDE SEQUENCE [LARGE SCALE GENOMIC DNA]</scope>
    <source>
        <strain evidence="1 2">DSM 26000</strain>
    </source>
</reference>
<accession>A0A1I3HI06</accession>
<dbReference type="EMBL" id="FOQT01000004">
    <property type="protein sequence ID" value="SFI35140.1"/>
    <property type="molecule type" value="Genomic_DNA"/>
</dbReference>
<dbReference type="STRING" id="1125876.SAMN05443292_2209"/>
<dbReference type="AlphaFoldDB" id="A0A1I3HI06"/>